<reference evidence="6" key="1">
    <citation type="journal article" date="2019" name="Int. J. Syst. Evol. Microbiol.">
        <title>The Global Catalogue of Microorganisms (GCM) 10K type strain sequencing project: providing services to taxonomists for standard genome sequencing and annotation.</title>
        <authorList>
            <consortium name="The Broad Institute Genomics Platform"/>
            <consortium name="The Broad Institute Genome Sequencing Center for Infectious Disease"/>
            <person name="Wu L."/>
            <person name="Ma J."/>
        </authorList>
    </citation>
    <scope>NUCLEOTIDE SEQUENCE [LARGE SCALE GENOMIC DNA]</scope>
    <source>
        <strain evidence="6">JCM 17440</strain>
    </source>
</reference>
<dbReference type="InterPro" id="IPR003010">
    <property type="entry name" value="C-N_Hydrolase"/>
</dbReference>
<dbReference type="CDD" id="cd07564">
    <property type="entry name" value="nitrilases_CHs"/>
    <property type="match status" value="1"/>
</dbReference>
<evidence type="ECO:0000313" key="6">
    <source>
        <dbReference type="Proteomes" id="UP001501710"/>
    </source>
</evidence>
<dbReference type="Proteomes" id="UP001501710">
    <property type="component" value="Unassembled WGS sequence"/>
</dbReference>
<dbReference type="SUPFAM" id="SSF56317">
    <property type="entry name" value="Carbon-nitrogen hydrolase"/>
    <property type="match status" value="1"/>
</dbReference>
<name>A0ABP8CD71_9ACTN</name>
<keyword evidence="6" id="KW-1185">Reference proteome</keyword>
<evidence type="ECO:0000313" key="5">
    <source>
        <dbReference type="EMBL" id="GAA4237862.1"/>
    </source>
</evidence>
<evidence type="ECO:0000256" key="2">
    <source>
        <dbReference type="PROSITE-ProRule" id="PRU10139"/>
    </source>
</evidence>
<feature type="active site" description="Proton acceptor" evidence="2">
    <location>
        <position position="47"/>
    </location>
</feature>
<evidence type="ECO:0000256" key="3">
    <source>
        <dbReference type="SAM" id="MobiDB-lite"/>
    </source>
</evidence>
<organism evidence="5 6">
    <name type="scientific">Actinomadura meridiana</name>
    <dbReference type="NCBI Taxonomy" id="559626"/>
    <lineage>
        <taxon>Bacteria</taxon>
        <taxon>Bacillati</taxon>
        <taxon>Actinomycetota</taxon>
        <taxon>Actinomycetes</taxon>
        <taxon>Streptosporangiales</taxon>
        <taxon>Thermomonosporaceae</taxon>
        <taxon>Actinomadura</taxon>
    </lineage>
</organism>
<accession>A0ABP8CD71</accession>
<feature type="region of interest" description="Disordered" evidence="3">
    <location>
        <begin position="318"/>
        <end position="362"/>
    </location>
</feature>
<feature type="domain" description="CN hydrolase" evidence="4">
    <location>
        <begin position="7"/>
        <end position="282"/>
    </location>
</feature>
<dbReference type="InterPro" id="IPR000132">
    <property type="entry name" value="Nitrilase/CN_hydratase_CS"/>
</dbReference>
<dbReference type="EMBL" id="BAABAS010000019">
    <property type="protein sequence ID" value="GAA4237862.1"/>
    <property type="molecule type" value="Genomic_DNA"/>
</dbReference>
<protein>
    <submittedName>
        <fullName evidence="5">Carbon-nitrogen hydrolase family protein</fullName>
    </submittedName>
</protein>
<comment type="similarity">
    <text evidence="1">Belongs to the carbon-nitrogen hydrolase superfamily. Nitrilase family.</text>
</comment>
<dbReference type="PANTHER" id="PTHR46044:SF2">
    <property type="entry name" value="CN HYDROLASE DOMAIN-CONTAINING PROTEIN"/>
    <property type="match status" value="1"/>
</dbReference>
<dbReference type="PROSITE" id="PS00920">
    <property type="entry name" value="NITRIL_CHT_1"/>
    <property type="match status" value="1"/>
</dbReference>
<gene>
    <name evidence="5" type="ORF">GCM10022254_51430</name>
</gene>
<evidence type="ECO:0000256" key="1">
    <source>
        <dbReference type="ARBA" id="ARBA00008129"/>
    </source>
</evidence>
<evidence type="ECO:0000259" key="4">
    <source>
        <dbReference type="PROSITE" id="PS50263"/>
    </source>
</evidence>
<dbReference type="InterPro" id="IPR036526">
    <property type="entry name" value="C-N_Hydrolase_sf"/>
</dbReference>
<dbReference type="Pfam" id="PF00795">
    <property type="entry name" value="CN_hydrolase"/>
    <property type="match status" value="1"/>
</dbReference>
<sequence length="362" mass="38504">MDDYPRFTAAAVQAAPVYLDPDKTVAKAVALINEAAAHGASLIAFPEVFVPGYPYWNWTMNPVSGSPWFERLYRASIDIPGPHLNTLRAAAAETGTTVVIGVNERSSHSLGLLYNSVVTIGGDGSVLNVHRKLVPTWAEKLTWGGGDGSTVRVVDSAVGPLGALACGENTNTLARFSLLAQGELVHVANYISLPVAPADYDMAQAIAIRSAAHAFEGKLFSIVACSTITDEMIEVAAADDPKIAEMMRRPRSALSGIFGPDGSPVVESLVDDEGIVYADIDLARCIQPKQMHDIIGAYNRFDIFRLHHNTTPLRPVVLDGGDASSKNRAPAGPVMGPWRPDGHSDTSKELAPPGAEKPCGQK</sequence>
<keyword evidence="5" id="KW-0378">Hydrolase</keyword>
<dbReference type="InterPro" id="IPR044149">
    <property type="entry name" value="Nitrilases_CHs"/>
</dbReference>
<dbReference type="Gene3D" id="3.60.110.10">
    <property type="entry name" value="Carbon-nitrogen hydrolase"/>
    <property type="match status" value="1"/>
</dbReference>
<dbReference type="PROSITE" id="PS50263">
    <property type="entry name" value="CN_HYDROLASE"/>
    <property type="match status" value="1"/>
</dbReference>
<dbReference type="PANTHER" id="PTHR46044">
    <property type="entry name" value="NITRILASE"/>
    <property type="match status" value="1"/>
</dbReference>
<comment type="caution">
    <text evidence="5">The sequence shown here is derived from an EMBL/GenBank/DDBJ whole genome shotgun (WGS) entry which is preliminary data.</text>
</comment>
<dbReference type="GO" id="GO:0016787">
    <property type="term" value="F:hydrolase activity"/>
    <property type="evidence" value="ECO:0007669"/>
    <property type="project" value="UniProtKB-KW"/>
</dbReference>
<proteinExistence type="inferred from homology"/>
<dbReference type="RefSeq" id="WP_344901023.1">
    <property type="nucleotide sequence ID" value="NZ_BAABAS010000019.1"/>
</dbReference>